<dbReference type="InterPro" id="IPR021192">
    <property type="entry name" value="UCP031578_Vanz/RDD"/>
</dbReference>
<dbReference type="PIRSF" id="PIRSF031578">
    <property type="entry name" value="Uncharacterised_Vanz_RDD-cont"/>
    <property type="match status" value="1"/>
</dbReference>
<dbReference type="OrthoDB" id="9805025at2"/>
<feature type="transmembrane region" description="Helical" evidence="1">
    <location>
        <begin position="113"/>
        <end position="131"/>
    </location>
</feature>
<proteinExistence type="predicted"/>
<keyword evidence="1" id="KW-1133">Transmembrane helix</keyword>
<keyword evidence="4" id="KW-1185">Reference proteome</keyword>
<evidence type="ECO:0000313" key="4">
    <source>
        <dbReference type="Proteomes" id="UP000190285"/>
    </source>
</evidence>
<dbReference type="STRING" id="36842.SAMN02194393_02767"/>
<keyword evidence="1" id="KW-0472">Membrane</keyword>
<dbReference type="EMBL" id="FUZT01000006">
    <property type="protein sequence ID" value="SKC73757.1"/>
    <property type="molecule type" value="Genomic_DNA"/>
</dbReference>
<feature type="transmembrane region" description="Helical" evidence="1">
    <location>
        <begin position="143"/>
        <end position="165"/>
    </location>
</feature>
<dbReference type="PANTHER" id="PTHR36834:SF1">
    <property type="entry name" value="INTEGRAL MEMBRANE PROTEIN"/>
    <property type="match status" value="1"/>
</dbReference>
<feature type="transmembrane region" description="Helical" evidence="1">
    <location>
        <begin position="217"/>
        <end position="236"/>
    </location>
</feature>
<feature type="transmembrane region" description="Helical" evidence="1">
    <location>
        <begin position="177"/>
        <end position="196"/>
    </location>
</feature>
<name>A0A1T5LCL7_9FIRM</name>
<gene>
    <name evidence="3" type="ORF">SAMN02194393_02767</name>
</gene>
<evidence type="ECO:0000256" key="1">
    <source>
        <dbReference type="SAM" id="Phobius"/>
    </source>
</evidence>
<dbReference type="AlphaFoldDB" id="A0A1T5LCL7"/>
<dbReference type="InterPro" id="IPR006976">
    <property type="entry name" value="VanZ-like"/>
</dbReference>
<protein>
    <submittedName>
        <fullName evidence="3">Glycopeptide antibiotics resistance protein</fullName>
    </submittedName>
</protein>
<accession>A0A1T5LCL7</accession>
<dbReference type="PANTHER" id="PTHR36834">
    <property type="entry name" value="MEMBRANE PROTEIN-RELATED"/>
    <property type="match status" value="1"/>
</dbReference>
<evidence type="ECO:0000313" key="3">
    <source>
        <dbReference type="EMBL" id="SKC73757.1"/>
    </source>
</evidence>
<feature type="transmembrane region" description="Helical" evidence="1">
    <location>
        <begin position="12"/>
        <end position="31"/>
    </location>
</feature>
<feature type="transmembrane region" description="Helical" evidence="1">
    <location>
        <begin position="43"/>
        <end position="64"/>
    </location>
</feature>
<evidence type="ECO:0000259" key="2">
    <source>
        <dbReference type="Pfam" id="PF04892"/>
    </source>
</evidence>
<organism evidence="3 4">
    <name type="scientific">Maledivibacter halophilus</name>
    <dbReference type="NCBI Taxonomy" id="36842"/>
    <lineage>
        <taxon>Bacteria</taxon>
        <taxon>Bacillati</taxon>
        <taxon>Bacillota</taxon>
        <taxon>Clostridia</taxon>
        <taxon>Peptostreptococcales</taxon>
        <taxon>Caminicellaceae</taxon>
        <taxon>Maledivibacter</taxon>
    </lineage>
</organism>
<keyword evidence="1" id="KW-0812">Transmembrane</keyword>
<dbReference type="Proteomes" id="UP000190285">
    <property type="component" value="Unassembled WGS sequence"/>
</dbReference>
<dbReference type="InterPro" id="IPR053150">
    <property type="entry name" value="Teicoplanin_resist-assoc"/>
</dbReference>
<reference evidence="4" key="1">
    <citation type="submission" date="2017-02" db="EMBL/GenBank/DDBJ databases">
        <authorList>
            <person name="Varghese N."/>
            <person name="Submissions S."/>
        </authorList>
    </citation>
    <scope>NUCLEOTIDE SEQUENCE [LARGE SCALE GENOMIC DNA]</scope>
    <source>
        <strain evidence="4">M1</strain>
    </source>
</reference>
<dbReference type="Pfam" id="PF04892">
    <property type="entry name" value="VanZ"/>
    <property type="match status" value="1"/>
</dbReference>
<dbReference type="RefSeq" id="WP_079492338.1">
    <property type="nucleotide sequence ID" value="NZ_FUZT01000006.1"/>
</dbReference>
<feature type="domain" description="VanZ-like" evidence="2">
    <location>
        <begin position="49"/>
        <end position="192"/>
    </location>
</feature>
<sequence>MDRYLEPIKIAFITFPIIAALFTFPFLVFQYKKYGYINKIRSIVLYSLLLFFITAYYLVILPLPNIKDIGNFQKPITKYMQLIPFTFILDFLKETNLQWNQPSTYLNILGERALLQAVFNVILLMPLGIYLRYYFRKSLGKTIIITFLISLFFETTQVTGLYGIFKTPYRLFDVDDLILNTFGGILGYLLAPKITYFLPNSDKYDVNIDFKNMQLSFTRRVVAAIIDFIIVLSIIILLKSKYSAALVLISYYIFLPYKTNGRTVGKWMTRMQLKGSADKLMLKEISIRSCIFLLILSMQILLTFITPVLTIIYNLVLLTYIIFRTIENDKILFYEKISGTRNIIVLEEESSRHKSKISIRQQVA</sequence>
<feature type="transmembrane region" description="Helical" evidence="1">
    <location>
        <begin position="242"/>
        <end position="259"/>
    </location>
</feature>